<accession>A0ABD1MX44</accession>
<evidence type="ECO:0000313" key="2">
    <source>
        <dbReference type="Proteomes" id="UP001603857"/>
    </source>
</evidence>
<protein>
    <submittedName>
        <fullName evidence="1">Uncharacterized protein</fullName>
    </submittedName>
</protein>
<dbReference type="Proteomes" id="UP001603857">
    <property type="component" value="Unassembled WGS sequence"/>
</dbReference>
<dbReference type="AlphaFoldDB" id="A0ABD1MX44"/>
<evidence type="ECO:0000313" key="1">
    <source>
        <dbReference type="EMBL" id="KAL2340399.1"/>
    </source>
</evidence>
<proteinExistence type="predicted"/>
<name>A0ABD1MX44_9FABA</name>
<gene>
    <name evidence="1" type="ORF">Fmac_008339</name>
</gene>
<comment type="caution">
    <text evidence="1">The sequence shown here is derived from an EMBL/GenBank/DDBJ whole genome shotgun (WGS) entry which is preliminary data.</text>
</comment>
<keyword evidence="2" id="KW-1185">Reference proteome</keyword>
<reference evidence="1 2" key="1">
    <citation type="submission" date="2024-08" db="EMBL/GenBank/DDBJ databases">
        <title>Insights into the chromosomal genome structure of Flemingia macrophylla.</title>
        <authorList>
            <person name="Ding Y."/>
            <person name="Zhao Y."/>
            <person name="Bi W."/>
            <person name="Wu M."/>
            <person name="Zhao G."/>
            <person name="Gong Y."/>
            <person name="Li W."/>
            <person name="Zhang P."/>
        </authorList>
    </citation>
    <scope>NUCLEOTIDE SEQUENCE [LARGE SCALE GENOMIC DNA]</scope>
    <source>
        <strain evidence="1">DYQJB</strain>
        <tissue evidence="1">Leaf</tissue>
    </source>
</reference>
<dbReference type="EMBL" id="JBGMDY010000003">
    <property type="protein sequence ID" value="KAL2340399.1"/>
    <property type="molecule type" value="Genomic_DNA"/>
</dbReference>
<sequence>MHGDCVSATFIGDSVRWALTRSAPIHVKGVAVTRPPGGHLYMRFLLGHRGEADRVGWPCVKHPSDLAMRPLDSASYKSLLCSWCENLLKPCILPVARNRQGRGLCNPTFRRNVKHFHGRPTRDERHGDCFVNTGEPFIVVAGRRVYNKGFSHVFD</sequence>
<organism evidence="1 2">
    <name type="scientific">Flemingia macrophylla</name>
    <dbReference type="NCBI Taxonomy" id="520843"/>
    <lineage>
        <taxon>Eukaryota</taxon>
        <taxon>Viridiplantae</taxon>
        <taxon>Streptophyta</taxon>
        <taxon>Embryophyta</taxon>
        <taxon>Tracheophyta</taxon>
        <taxon>Spermatophyta</taxon>
        <taxon>Magnoliopsida</taxon>
        <taxon>eudicotyledons</taxon>
        <taxon>Gunneridae</taxon>
        <taxon>Pentapetalae</taxon>
        <taxon>rosids</taxon>
        <taxon>fabids</taxon>
        <taxon>Fabales</taxon>
        <taxon>Fabaceae</taxon>
        <taxon>Papilionoideae</taxon>
        <taxon>50 kb inversion clade</taxon>
        <taxon>NPAAA clade</taxon>
        <taxon>indigoferoid/millettioid clade</taxon>
        <taxon>Phaseoleae</taxon>
        <taxon>Flemingia</taxon>
    </lineage>
</organism>